<dbReference type="GO" id="GO:0003700">
    <property type="term" value="F:DNA-binding transcription factor activity"/>
    <property type="evidence" value="ECO:0007669"/>
    <property type="project" value="TreeGrafter"/>
</dbReference>
<feature type="domain" description="IclR-ED" evidence="1">
    <location>
        <begin position="1"/>
        <end position="130"/>
    </location>
</feature>
<name>A0A5K8AI76_9BACT</name>
<dbReference type="PANTHER" id="PTHR30136:SF24">
    <property type="entry name" value="HTH-TYPE TRANSCRIPTIONAL REPRESSOR ALLR"/>
    <property type="match status" value="1"/>
</dbReference>
<dbReference type="SUPFAM" id="SSF55781">
    <property type="entry name" value="GAF domain-like"/>
    <property type="match status" value="1"/>
</dbReference>
<gene>
    <name evidence="2" type="ORF">DSCOOX_55270</name>
</gene>
<dbReference type="InterPro" id="IPR029016">
    <property type="entry name" value="GAF-like_dom_sf"/>
</dbReference>
<dbReference type="Proteomes" id="UP000422108">
    <property type="component" value="Chromosome"/>
</dbReference>
<protein>
    <recommendedName>
        <fullName evidence="1">IclR-ED domain-containing protein</fullName>
    </recommendedName>
</protein>
<dbReference type="InterPro" id="IPR050707">
    <property type="entry name" value="HTH_MetabolicPath_Reg"/>
</dbReference>
<sequence length="137" mass="15236">MALYSRVGSVFPYLHAVSVGKVYLSLMSEEKRHQVIQKIGLPAITKYTITDPETLEAELMQTKTCCFGFEDQELREGVRRIADPIFNFSGKHVGCIGMSASIFNFDLKDKKKYGEMVANAARKTSADMGYQSNNGPA</sequence>
<dbReference type="PANTHER" id="PTHR30136">
    <property type="entry name" value="HELIX-TURN-HELIX TRANSCRIPTIONAL REGULATOR, ICLR FAMILY"/>
    <property type="match status" value="1"/>
</dbReference>
<dbReference type="EMBL" id="AP021879">
    <property type="protein sequence ID" value="BBO92347.1"/>
    <property type="molecule type" value="Genomic_DNA"/>
</dbReference>
<evidence type="ECO:0000313" key="3">
    <source>
        <dbReference type="Proteomes" id="UP000422108"/>
    </source>
</evidence>
<keyword evidence="3" id="KW-1185">Reference proteome</keyword>
<evidence type="ECO:0000313" key="2">
    <source>
        <dbReference type="EMBL" id="BBO92347.1"/>
    </source>
</evidence>
<dbReference type="RefSeq" id="WP_155313105.1">
    <property type="nucleotide sequence ID" value="NZ_AP021879.1"/>
</dbReference>
<dbReference type="Pfam" id="PF01614">
    <property type="entry name" value="IclR_C"/>
    <property type="match status" value="1"/>
</dbReference>
<evidence type="ECO:0000259" key="1">
    <source>
        <dbReference type="PROSITE" id="PS51078"/>
    </source>
</evidence>
<reference evidence="2 3" key="1">
    <citation type="submission" date="2019-11" db="EMBL/GenBank/DDBJ databases">
        <title>Comparative genomics of hydrocarbon-degrading Desulfosarcina strains.</title>
        <authorList>
            <person name="Watanabe M."/>
            <person name="Kojima H."/>
            <person name="Fukui M."/>
        </authorList>
    </citation>
    <scope>NUCLEOTIDE SEQUENCE [LARGE SCALE GENOMIC DNA]</scope>
    <source>
        <strain evidence="3">oXyS1</strain>
    </source>
</reference>
<organism evidence="2 3">
    <name type="scientific">Desulfosarcina ovata subsp. ovata</name>
    <dbReference type="NCBI Taxonomy" id="2752305"/>
    <lineage>
        <taxon>Bacteria</taxon>
        <taxon>Pseudomonadati</taxon>
        <taxon>Thermodesulfobacteriota</taxon>
        <taxon>Desulfobacteria</taxon>
        <taxon>Desulfobacterales</taxon>
        <taxon>Desulfosarcinaceae</taxon>
        <taxon>Desulfosarcina</taxon>
    </lineage>
</organism>
<dbReference type="Gene3D" id="3.30.450.40">
    <property type="match status" value="1"/>
</dbReference>
<dbReference type="AlphaFoldDB" id="A0A5K8AI76"/>
<accession>A0A5K8AI76</accession>
<dbReference type="GO" id="GO:0003677">
    <property type="term" value="F:DNA binding"/>
    <property type="evidence" value="ECO:0007669"/>
    <property type="project" value="TreeGrafter"/>
</dbReference>
<dbReference type="InterPro" id="IPR014757">
    <property type="entry name" value="Tscrpt_reg_IclR_C"/>
</dbReference>
<dbReference type="PROSITE" id="PS51078">
    <property type="entry name" value="ICLR_ED"/>
    <property type="match status" value="1"/>
</dbReference>
<proteinExistence type="predicted"/>
<dbReference type="GO" id="GO:0045892">
    <property type="term" value="P:negative regulation of DNA-templated transcription"/>
    <property type="evidence" value="ECO:0007669"/>
    <property type="project" value="TreeGrafter"/>
</dbReference>